<comment type="cofactor">
    <cofactor evidence="1">
        <name>pyridoxal 5'-phosphate</name>
        <dbReference type="ChEBI" id="CHEBI:597326"/>
    </cofactor>
</comment>
<dbReference type="SUPFAM" id="SSF51419">
    <property type="entry name" value="PLP-binding barrel"/>
    <property type="match status" value="1"/>
</dbReference>
<name>A0ABS2WPF9_9BACT</name>
<dbReference type="EC" id="5.1.1.1" evidence="5"/>
<evidence type="ECO:0000256" key="2">
    <source>
        <dbReference type="ARBA" id="ARBA00022898"/>
    </source>
</evidence>
<comment type="caution">
    <text evidence="5">The sequence shown here is derived from an EMBL/GenBank/DDBJ whole genome shotgun (WGS) entry which is preliminary data.</text>
</comment>
<dbReference type="CDD" id="cd00430">
    <property type="entry name" value="PLPDE_III_AR"/>
    <property type="match status" value="1"/>
</dbReference>
<keyword evidence="6" id="KW-1185">Reference proteome</keyword>
<dbReference type="InterPro" id="IPR000821">
    <property type="entry name" value="Ala_racemase"/>
</dbReference>
<dbReference type="GO" id="GO:0008784">
    <property type="term" value="F:alanine racemase activity"/>
    <property type="evidence" value="ECO:0007669"/>
    <property type="project" value="UniProtKB-EC"/>
</dbReference>
<feature type="domain" description="Alanine racemase C-terminal" evidence="4">
    <location>
        <begin position="229"/>
        <end position="341"/>
    </location>
</feature>
<dbReference type="RefSeq" id="WP_205457967.1">
    <property type="nucleotide sequence ID" value="NZ_JAFHKK010000002.1"/>
</dbReference>
<dbReference type="InterPro" id="IPR009006">
    <property type="entry name" value="Ala_racemase/Decarboxylase_C"/>
</dbReference>
<dbReference type="Pfam" id="PF00842">
    <property type="entry name" value="Ala_racemase_C"/>
    <property type="match status" value="1"/>
</dbReference>
<reference evidence="6" key="1">
    <citation type="submission" date="2021-02" db="EMBL/GenBank/DDBJ databases">
        <title>Sulfurospirillum tamanensis sp. nov.</title>
        <authorList>
            <person name="Merkel A.Y."/>
        </authorList>
    </citation>
    <scope>NUCLEOTIDE SEQUENCE [LARGE SCALE GENOMIC DNA]</scope>
    <source>
        <strain evidence="6">T05b</strain>
    </source>
</reference>
<proteinExistence type="predicted"/>
<organism evidence="5 6">
    <name type="scientific">Sulfurospirillum tamanense</name>
    <dbReference type="NCBI Taxonomy" id="2813362"/>
    <lineage>
        <taxon>Bacteria</taxon>
        <taxon>Pseudomonadati</taxon>
        <taxon>Campylobacterota</taxon>
        <taxon>Epsilonproteobacteria</taxon>
        <taxon>Campylobacterales</taxon>
        <taxon>Sulfurospirillaceae</taxon>
        <taxon>Sulfurospirillum</taxon>
    </lineage>
</organism>
<dbReference type="InterPro" id="IPR001608">
    <property type="entry name" value="Ala_racemase_N"/>
</dbReference>
<dbReference type="InterPro" id="IPR029066">
    <property type="entry name" value="PLP-binding_barrel"/>
</dbReference>
<evidence type="ECO:0000313" key="6">
    <source>
        <dbReference type="Proteomes" id="UP000703590"/>
    </source>
</evidence>
<dbReference type="InterPro" id="IPR011079">
    <property type="entry name" value="Ala_racemase_C"/>
</dbReference>
<dbReference type="Proteomes" id="UP000703590">
    <property type="component" value="Unassembled WGS sequence"/>
</dbReference>
<reference evidence="5 6" key="2">
    <citation type="submission" date="2021-02" db="EMBL/GenBank/DDBJ databases">
        <title>Sulfurospirillum tamanensis sp. nov.</title>
        <authorList>
            <person name="Frolova A."/>
            <person name="Merkel A."/>
            <person name="Slobodkin A."/>
        </authorList>
    </citation>
    <scope>NUCLEOTIDE SEQUENCE [LARGE SCALE GENOMIC DNA]</scope>
    <source>
        <strain evidence="5 6">T05b</strain>
    </source>
</reference>
<dbReference type="PRINTS" id="PR00992">
    <property type="entry name" value="ALARACEMASE"/>
</dbReference>
<dbReference type="EMBL" id="JAFHKK010000002">
    <property type="protein sequence ID" value="MBN2963529.1"/>
    <property type="molecule type" value="Genomic_DNA"/>
</dbReference>
<dbReference type="SUPFAM" id="SSF50621">
    <property type="entry name" value="Alanine racemase C-terminal domain-like"/>
    <property type="match status" value="1"/>
</dbReference>
<sequence>MARITLNFHHYRHNLELLASKCGDMKKLMVVLKNNAYGHGISQMAPLAAAVGVRYAAVKDCAEGLKIEGLFERVLVLSDLPNSSACGALAFAIHSMESLEAVPSGTVVHLNIDTGMHRNGIFPSELTRAFEVIVRHNLVLEGVFTHFHSADVLGSDYFVQRARFDALKDNVRTLATRLGLPLPLFHACNSAGLLRHNGAFDDDVARVGISSYGYTDMPKLLGAFDLKPVLALWAKRMSTRTLHKGQKVGYAGMFEVPHTMVTSTYDVGYGDGLFRFDGTKEVLLQEGQPLLGRVSMDSFSSEGEADEVCVFSDALSMAQAANTITYEVLTRLSPWLSRVVIGRDE</sequence>
<dbReference type="NCBIfam" id="NF000791">
    <property type="entry name" value="PRK00053.2-2"/>
    <property type="match status" value="1"/>
</dbReference>
<dbReference type="NCBIfam" id="TIGR00492">
    <property type="entry name" value="alr"/>
    <property type="match status" value="1"/>
</dbReference>
<dbReference type="PANTHER" id="PTHR30511:SF0">
    <property type="entry name" value="ALANINE RACEMASE, CATABOLIC-RELATED"/>
    <property type="match status" value="1"/>
</dbReference>
<evidence type="ECO:0000313" key="5">
    <source>
        <dbReference type="EMBL" id="MBN2963529.1"/>
    </source>
</evidence>
<dbReference type="Gene3D" id="3.20.20.10">
    <property type="entry name" value="Alanine racemase"/>
    <property type="match status" value="1"/>
</dbReference>
<keyword evidence="3 5" id="KW-0413">Isomerase</keyword>
<protein>
    <submittedName>
        <fullName evidence="5">Alanine racemase</fullName>
        <ecNumber evidence="5">5.1.1.1</ecNumber>
    </submittedName>
</protein>
<accession>A0ABS2WPF9</accession>
<dbReference type="Gene3D" id="2.40.37.10">
    <property type="entry name" value="Lyase, Ornithine Decarboxylase, Chain A, domain 1"/>
    <property type="match status" value="1"/>
</dbReference>
<evidence type="ECO:0000259" key="4">
    <source>
        <dbReference type="SMART" id="SM01005"/>
    </source>
</evidence>
<dbReference type="SMART" id="SM01005">
    <property type="entry name" value="Ala_racemase_C"/>
    <property type="match status" value="1"/>
</dbReference>
<keyword evidence="2" id="KW-0663">Pyridoxal phosphate</keyword>
<evidence type="ECO:0000256" key="3">
    <source>
        <dbReference type="ARBA" id="ARBA00023235"/>
    </source>
</evidence>
<gene>
    <name evidence="5" type="ORF">JWV37_01955</name>
</gene>
<dbReference type="Pfam" id="PF01168">
    <property type="entry name" value="Ala_racemase_N"/>
    <property type="match status" value="1"/>
</dbReference>
<dbReference type="PANTHER" id="PTHR30511">
    <property type="entry name" value="ALANINE RACEMASE"/>
    <property type="match status" value="1"/>
</dbReference>
<evidence type="ECO:0000256" key="1">
    <source>
        <dbReference type="ARBA" id="ARBA00001933"/>
    </source>
</evidence>